<dbReference type="EMBL" id="CAUYUE010000018">
    <property type="protein sequence ID" value="CAK0787758.1"/>
    <property type="molecule type" value="Genomic_DNA"/>
</dbReference>
<evidence type="ECO:0000313" key="2">
    <source>
        <dbReference type="EMBL" id="CAK0787758.1"/>
    </source>
</evidence>
<dbReference type="AlphaFoldDB" id="A0AAV1IKA6"/>
<gene>
    <name evidence="2" type="ORF">CVIRNUC_010980</name>
</gene>
<accession>A0AAV1IKA6</accession>
<keyword evidence="1" id="KW-0472">Membrane</keyword>
<feature type="transmembrane region" description="Helical" evidence="1">
    <location>
        <begin position="139"/>
        <end position="161"/>
    </location>
</feature>
<keyword evidence="1" id="KW-0812">Transmembrane</keyword>
<comment type="caution">
    <text evidence="2">The sequence shown here is derived from an EMBL/GenBank/DDBJ whole genome shotgun (WGS) entry which is preliminary data.</text>
</comment>
<evidence type="ECO:0008006" key="4">
    <source>
        <dbReference type="Google" id="ProtNLM"/>
    </source>
</evidence>
<evidence type="ECO:0000256" key="1">
    <source>
        <dbReference type="SAM" id="Phobius"/>
    </source>
</evidence>
<proteinExistence type="predicted"/>
<evidence type="ECO:0000313" key="3">
    <source>
        <dbReference type="Proteomes" id="UP001314263"/>
    </source>
</evidence>
<keyword evidence="3" id="KW-1185">Reference proteome</keyword>
<organism evidence="2 3">
    <name type="scientific">Coccomyxa viridis</name>
    <dbReference type="NCBI Taxonomy" id="1274662"/>
    <lineage>
        <taxon>Eukaryota</taxon>
        <taxon>Viridiplantae</taxon>
        <taxon>Chlorophyta</taxon>
        <taxon>core chlorophytes</taxon>
        <taxon>Trebouxiophyceae</taxon>
        <taxon>Trebouxiophyceae incertae sedis</taxon>
        <taxon>Coccomyxaceae</taxon>
        <taxon>Coccomyxa</taxon>
    </lineage>
</organism>
<protein>
    <recommendedName>
        <fullName evidence="4">Oleosin</fullName>
    </recommendedName>
</protein>
<dbReference type="Proteomes" id="UP001314263">
    <property type="component" value="Unassembled WGS sequence"/>
</dbReference>
<sequence>MSCSAIPGLTGMRNRTSAEASVSGRHLEYHYILHSPHTGFLRSHSWPSQVATRKRHAVLSQDRNRNNWGDWTSNVERQRLQREVELQRQRLKELMQQQMQQRPAWQSLLLPAMGAGFFALLLGPLFAVVLVAAALGASLVFSTAAFFLLVPLAVATLALTFGLSAGAFVIKGIAFSVFNLVVVGGALAAGFKLTSRLLGTTLQESVDRQARAATSSSQPGTIDIEAKVIDERGGEEEDVARMNAEALRRFDQELEGRAKQRDIDTGERWKL</sequence>
<feature type="transmembrane region" description="Helical" evidence="1">
    <location>
        <begin position="108"/>
        <end position="133"/>
    </location>
</feature>
<feature type="transmembrane region" description="Helical" evidence="1">
    <location>
        <begin position="168"/>
        <end position="191"/>
    </location>
</feature>
<name>A0AAV1IKA6_9CHLO</name>
<reference evidence="2 3" key="1">
    <citation type="submission" date="2023-10" db="EMBL/GenBank/DDBJ databases">
        <authorList>
            <person name="Maclean D."/>
            <person name="Macfadyen A."/>
        </authorList>
    </citation>
    <scope>NUCLEOTIDE SEQUENCE [LARGE SCALE GENOMIC DNA]</scope>
</reference>
<keyword evidence="1" id="KW-1133">Transmembrane helix</keyword>